<keyword evidence="5" id="KW-1185">Reference proteome</keyword>
<dbReference type="Pfam" id="PF12299">
    <property type="entry name" value="DUF3627"/>
    <property type="match status" value="1"/>
</dbReference>
<dbReference type="KEGG" id="vg:80513528"/>
<dbReference type="SMART" id="SM01252">
    <property type="entry name" value="KilA-N"/>
    <property type="match status" value="1"/>
</dbReference>
<evidence type="ECO:0000256" key="2">
    <source>
        <dbReference type="SAM" id="MobiDB-lite"/>
    </source>
</evidence>
<dbReference type="InterPro" id="IPR022549">
    <property type="entry name" value="DUF3627"/>
</dbReference>
<feature type="coiled-coil region" evidence="1">
    <location>
        <begin position="170"/>
        <end position="232"/>
    </location>
</feature>
<sequence length="343" mass="40009">MSKTNKKISSSINRPTKYGSKTPKKVYLSNKVIKRNKNDIRNISYKEINDEYSWGNYLNLKVIIMNNNGYINVTRLIKLADGSKKMGDWNRLKEARNIVKSACEYTGLTEEDLFMIKKGGNNQTICGTYAHPIIVAQIAGWASSDFAIKASVIINDYIAKQMFKEHEKIIEEKDKTIKRRDKKIDQLNNKMDDLLKKNDKMSKRIKRLVDTADDLRNQNDDMNDKLDVVCNDRVVQSDTNTHRFIIMKNNNDEEDYEYHSIRRLKNSVNNAVKEYKELYPDAEIIMNLGYTPNSICLWNNIKKKLKSKRKIKGTGSDFNLRGDFTQEKLIEEVTKIHNSRFER</sequence>
<reference evidence="4 5" key="1">
    <citation type="submission" date="2014-10" db="EMBL/GenBank/DDBJ databases">
        <title>Pan-genome analysis of Brazilian lineage A amoebal mimiviruses.</title>
        <authorList>
            <person name="Assis F.L."/>
            <person name="Abrahao J.S."/>
            <person name="Kroon E.G."/>
            <person name="Dornas F.P."/>
            <person name="Andrade K.R."/>
            <person name="Borato P.V.M."/>
            <person name="Pilotto M.R."/>
            <person name="Benamar S."/>
            <person name="LaScola B."/>
            <person name="Colson P."/>
        </authorList>
    </citation>
    <scope>NUCLEOTIDE SEQUENCE [LARGE SCALE GENOMIC DNA]</scope>
    <source>
        <strain evidence="4 5">Kroon</strain>
    </source>
</reference>
<evidence type="ECO:0000259" key="3">
    <source>
        <dbReference type="PROSITE" id="PS51301"/>
    </source>
</evidence>
<dbReference type="Pfam" id="PF04383">
    <property type="entry name" value="KilA-N"/>
    <property type="match status" value="1"/>
</dbReference>
<proteinExistence type="predicted"/>
<dbReference type="InterPro" id="IPR017880">
    <property type="entry name" value="KilA_N"/>
</dbReference>
<accession>A0A0G2Y7U9</accession>
<name>A0A0G2Y7U9_9VIRU</name>
<feature type="domain" description="KilA-N" evidence="3">
    <location>
        <begin position="51"/>
        <end position="157"/>
    </location>
</feature>
<keyword evidence="1" id="KW-0175">Coiled coil</keyword>
<dbReference type="Proteomes" id="UP000240461">
    <property type="component" value="Segment"/>
</dbReference>
<evidence type="ECO:0000313" key="4">
    <source>
        <dbReference type="EMBL" id="AKI80629.1"/>
    </source>
</evidence>
<organism evidence="4 5">
    <name type="scientific">Acanthamoeba polyphaga mimivirus Kroon</name>
    <dbReference type="NCBI Taxonomy" id="3069720"/>
    <lineage>
        <taxon>Viruses</taxon>
        <taxon>Varidnaviria</taxon>
        <taxon>Bamfordvirae</taxon>
        <taxon>Nucleocytoviricota</taxon>
        <taxon>Megaviricetes</taxon>
        <taxon>Imitervirales</taxon>
        <taxon>Mimiviridae</taxon>
        <taxon>Megamimivirinae</taxon>
        <taxon>Mimivirus</taxon>
        <taxon>Mimivirus lagoaense</taxon>
    </lineage>
</organism>
<dbReference type="EMBL" id="KM982402">
    <property type="protein sequence ID" value="AKI80629.1"/>
    <property type="molecule type" value="Genomic_DNA"/>
</dbReference>
<protein>
    <submittedName>
        <fullName evidence="4">Kila N-domain-containing protein</fullName>
    </submittedName>
</protein>
<evidence type="ECO:0000313" key="5">
    <source>
        <dbReference type="Proteomes" id="UP000240461"/>
    </source>
</evidence>
<dbReference type="InterPro" id="IPR018004">
    <property type="entry name" value="KilA/APSES_HTH"/>
</dbReference>
<feature type="region of interest" description="Disordered" evidence="2">
    <location>
        <begin position="1"/>
        <end position="22"/>
    </location>
</feature>
<dbReference type="PROSITE" id="PS51301">
    <property type="entry name" value="KILA_N"/>
    <property type="match status" value="1"/>
</dbReference>
<evidence type="ECO:0000256" key="1">
    <source>
        <dbReference type="SAM" id="Coils"/>
    </source>
</evidence>